<keyword evidence="1" id="KW-0472">Membrane</keyword>
<feature type="transmembrane region" description="Helical" evidence="1">
    <location>
        <begin position="359"/>
        <end position="378"/>
    </location>
</feature>
<protein>
    <recommendedName>
        <fullName evidence="4">Polysaccharide biosynthesis protein C-terminal domain-containing protein</fullName>
    </recommendedName>
</protein>
<feature type="transmembrane region" description="Helical" evidence="1">
    <location>
        <begin position="296"/>
        <end position="316"/>
    </location>
</feature>
<keyword evidence="1" id="KW-0812">Transmembrane</keyword>
<feature type="transmembrane region" description="Helical" evidence="1">
    <location>
        <begin position="258"/>
        <end position="275"/>
    </location>
</feature>
<dbReference type="Proteomes" id="UP000598971">
    <property type="component" value="Unassembled WGS sequence"/>
</dbReference>
<dbReference type="InterPro" id="IPR052556">
    <property type="entry name" value="PolySynth_Transporter"/>
</dbReference>
<keyword evidence="1" id="KW-1133">Transmembrane helix</keyword>
<feature type="transmembrane region" description="Helical" evidence="1">
    <location>
        <begin position="12"/>
        <end position="33"/>
    </location>
</feature>
<reference evidence="2" key="1">
    <citation type="submission" date="2019-10" db="EMBL/GenBank/DDBJ databases">
        <title>Draft genome sequence of Panacibacter sp. KCS-6.</title>
        <authorList>
            <person name="Yim K.J."/>
        </authorList>
    </citation>
    <scope>NUCLEOTIDE SEQUENCE</scope>
    <source>
        <strain evidence="2">KCS-6</strain>
    </source>
</reference>
<evidence type="ECO:0000313" key="2">
    <source>
        <dbReference type="EMBL" id="NNV57548.1"/>
    </source>
</evidence>
<dbReference type="AlphaFoldDB" id="A0A8J8FI01"/>
<proteinExistence type="predicted"/>
<evidence type="ECO:0008006" key="4">
    <source>
        <dbReference type="Google" id="ProtNLM"/>
    </source>
</evidence>
<dbReference type="PANTHER" id="PTHR43424">
    <property type="entry name" value="LOCUS PUTATIVE PROTEIN 1-RELATED"/>
    <property type="match status" value="1"/>
</dbReference>
<dbReference type="PANTHER" id="PTHR43424:SF1">
    <property type="entry name" value="LOCUS PUTATIVE PROTEIN 1-RELATED"/>
    <property type="match status" value="1"/>
</dbReference>
<dbReference type="EMBL" id="WHPF01000016">
    <property type="protein sequence ID" value="NNV57548.1"/>
    <property type="molecule type" value="Genomic_DNA"/>
</dbReference>
<feature type="transmembrane region" description="Helical" evidence="1">
    <location>
        <begin position="174"/>
        <end position="195"/>
    </location>
</feature>
<accession>A0A8J8FI01</accession>
<feature type="transmembrane region" description="Helical" evidence="1">
    <location>
        <begin position="76"/>
        <end position="99"/>
    </location>
</feature>
<dbReference type="RefSeq" id="WP_171609495.1">
    <property type="nucleotide sequence ID" value="NZ_WHPF01000016.1"/>
</dbReference>
<feature type="transmembrane region" description="Helical" evidence="1">
    <location>
        <begin position="384"/>
        <end position="407"/>
    </location>
</feature>
<name>A0A8J8FI01_9BACT</name>
<organism evidence="2 3">
    <name type="scientific">Limnovirga soli</name>
    <dbReference type="NCBI Taxonomy" id="2656915"/>
    <lineage>
        <taxon>Bacteria</taxon>
        <taxon>Pseudomonadati</taxon>
        <taxon>Bacteroidota</taxon>
        <taxon>Chitinophagia</taxon>
        <taxon>Chitinophagales</taxon>
        <taxon>Chitinophagaceae</taxon>
        <taxon>Limnovirga</taxon>
    </lineage>
</organism>
<gene>
    <name evidence="2" type="ORF">GD597_18900</name>
</gene>
<evidence type="ECO:0000256" key="1">
    <source>
        <dbReference type="SAM" id="Phobius"/>
    </source>
</evidence>
<feature type="transmembrane region" description="Helical" evidence="1">
    <location>
        <begin position="328"/>
        <end position="347"/>
    </location>
</feature>
<keyword evidence="3" id="KW-1185">Reference proteome</keyword>
<feature type="transmembrane region" description="Helical" evidence="1">
    <location>
        <begin position="39"/>
        <end position="64"/>
    </location>
</feature>
<sequence>MSLKKILLQSLLWRGSFFFTLLLVNVFLSRYLQASGAGWVYYISNIFSFSLVVIGFSFDAGITYFASNKMIAVDKLVWFTIAWTIILAAIAMAGMFYYIHNMAKTLVLPVREYYAIALFYLAGLFITNCCTALFYAENNFFIPNCLLTCWNILFIIIIPKNTVAPELKDAAITLWQYFFVFMVQGISLLAAYIFTKRKSFRFNFPSGSELKMIFRYSFLALLANLVFFLVYRIDYLFVNNSPVCTSADLGNYIQVSKLGQMLLIIPQIIASVIFPRTASGIDREKLNQSLMVISRLFSQLFLGILLVVIVAGKWLFTGLFGETFNKMQGPFIVLIPGIFFLSVLNLLSAYFSGKGKVNVNVQGAIIALVVVVIGDYFFVPRYGIIAAAAVSTVGYAVNMAWPLFIFYKDYAVNLFDFFRWRKSDYNWLLAFFNTKNPSE</sequence>
<feature type="transmembrane region" description="Helical" evidence="1">
    <location>
        <begin position="114"/>
        <end position="134"/>
    </location>
</feature>
<feature type="transmembrane region" description="Helical" evidence="1">
    <location>
        <begin position="141"/>
        <end position="159"/>
    </location>
</feature>
<feature type="transmembrane region" description="Helical" evidence="1">
    <location>
        <begin position="216"/>
        <end position="238"/>
    </location>
</feature>
<evidence type="ECO:0000313" key="3">
    <source>
        <dbReference type="Proteomes" id="UP000598971"/>
    </source>
</evidence>
<comment type="caution">
    <text evidence="2">The sequence shown here is derived from an EMBL/GenBank/DDBJ whole genome shotgun (WGS) entry which is preliminary data.</text>
</comment>